<evidence type="ECO:0000313" key="1">
    <source>
        <dbReference type="EMBL" id="MBJ7608158.1"/>
    </source>
</evidence>
<proteinExistence type="predicted"/>
<reference evidence="1 2" key="1">
    <citation type="submission" date="2020-10" db="EMBL/GenBank/DDBJ databases">
        <title>Ca. Dormibacterota MAGs.</title>
        <authorList>
            <person name="Montgomery K."/>
        </authorList>
    </citation>
    <scope>NUCLEOTIDE SEQUENCE [LARGE SCALE GENOMIC DNA]</scope>
    <source>
        <strain evidence="1">Mitchell_Peninsula_5</strain>
    </source>
</reference>
<dbReference type="AlphaFoldDB" id="A0A934KB11"/>
<name>A0A934KB11_9BACT</name>
<gene>
    <name evidence="1" type="ORF">JF887_01835</name>
</gene>
<accession>A0A934KB11</accession>
<organism evidence="1 2">
    <name type="scientific">Candidatus Amunia macphersoniae</name>
    <dbReference type="NCBI Taxonomy" id="3127014"/>
    <lineage>
        <taxon>Bacteria</taxon>
        <taxon>Bacillati</taxon>
        <taxon>Candidatus Dormiibacterota</taxon>
        <taxon>Candidatus Dormibacteria</taxon>
        <taxon>Candidatus Aeolococcales</taxon>
        <taxon>Candidatus Aeolococcaceae</taxon>
        <taxon>Candidatus Amunia</taxon>
    </lineage>
</organism>
<evidence type="ECO:0000313" key="2">
    <source>
        <dbReference type="Proteomes" id="UP000614410"/>
    </source>
</evidence>
<dbReference type="Proteomes" id="UP000614410">
    <property type="component" value="Unassembled WGS sequence"/>
</dbReference>
<sequence length="142" mass="15041">MKRRFGREAAAVSRAPEAAGWVRRAYGQRAAELVTDLANVMRAAEAEAMLPRTEHPAEAPGGTDRQTLHDDLIELRNLALTVDVSEDDHDRDLHLRAALSVAISAASSVAGASHTQPTAAYLRVAKPAIDDVLIAAGEPAVG</sequence>
<dbReference type="EMBL" id="JAEKNN010000008">
    <property type="protein sequence ID" value="MBJ7608158.1"/>
    <property type="molecule type" value="Genomic_DNA"/>
</dbReference>
<comment type="caution">
    <text evidence="1">The sequence shown here is derived from an EMBL/GenBank/DDBJ whole genome shotgun (WGS) entry which is preliminary data.</text>
</comment>
<protein>
    <submittedName>
        <fullName evidence="1">Uncharacterized protein</fullName>
    </submittedName>
</protein>